<dbReference type="SMART" id="SM00382">
    <property type="entry name" value="AAA"/>
    <property type="match status" value="1"/>
</dbReference>
<dbReference type="InterPro" id="IPR017871">
    <property type="entry name" value="ABC_transporter-like_CS"/>
</dbReference>
<evidence type="ECO:0000256" key="3">
    <source>
        <dbReference type="ARBA" id="ARBA00022741"/>
    </source>
</evidence>
<reference evidence="6 7" key="1">
    <citation type="submission" date="2016-10" db="EMBL/GenBank/DDBJ databases">
        <title>Paenibacillus species isolates.</title>
        <authorList>
            <person name="Beno S.M."/>
        </authorList>
    </citation>
    <scope>NUCLEOTIDE SEQUENCE [LARGE SCALE GENOMIC DNA]</scope>
    <source>
        <strain evidence="6 7">FSL H7-0744</strain>
    </source>
</reference>
<dbReference type="PANTHER" id="PTHR42798:SF6">
    <property type="entry name" value="CELL DIVISION ATP-BINDING PROTEIN FTSE"/>
    <property type="match status" value="1"/>
</dbReference>
<comment type="similarity">
    <text evidence="1">Belongs to the ABC transporter superfamily.</text>
</comment>
<dbReference type="PROSITE" id="PS00211">
    <property type="entry name" value="ABC_TRANSPORTER_1"/>
    <property type="match status" value="1"/>
</dbReference>
<comment type="caution">
    <text evidence="6">The sequence shown here is derived from an EMBL/GenBank/DDBJ whole genome shotgun (WGS) entry which is preliminary data.</text>
</comment>
<dbReference type="InterPro" id="IPR003593">
    <property type="entry name" value="AAA+_ATPase"/>
</dbReference>
<accession>A0ABX3HJC6</accession>
<dbReference type="SUPFAM" id="SSF52540">
    <property type="entry name" value="P-loop containing nucleoside triphosphate hydrolases"/>
    <property type="match status" value="1"/>
</dbReference>
<dbReference type="InterPro" id="IPR027417">
    <property type="entry name" value="P-loop_NTPase"/>
</dbReference>
<dbReference type="EMBL" id="MPTB01000009">
    <property type="protein sequence ID" value="OMD49463.1"/>
    <property type="molecule type" value="Genomic_DNA"/>
</dbReference>
<dbReference type="InterPro" id="IPR003439">
    <property type="entry name" value="ABC_transporter-like_ATP-bd"/>
</dbReference>
<dbReference type="Proteomes" id="UP000187412">
    <property type="component" value="Unassembled WGS sequence"/>
</dbReference>
<evidence type="ECO:0000313" key="7">
    <source>
        <dbReference type="Proteomes" id="UP000187412"/>
    </source>
</evidence>
<keyword evidence="2" id="KW-0813">Transport</keyword>
<keyword evidence="3" id="KW-0547">Nucleotide-binding</keyword>
<evidence type="ECO:0000256" key="4">
    <source>
        <dbReference type="ARBA" id="ARBA00022840"/>
    </source>
</evidence>
<dbReference type="RefSeq" id="WP_038585755.1">
    <property type="nucleotide sequence ID" value="NZ_MPTB01000009.1"/>
</dbReference>
<protein>
    <submittedName>
        <fullName evidence="6">Peptide ABC transporter ATP-binding protein</fullName>
    </submittedName>
</protein>
<dbReference type="PANTHER" id="PTHR42798">
    <property type="entry name" value="LIPOPROTEIN-RELEASING SYSTEM ATP-BINDING PROTEIN LOLD"/>
    <property type="match status" value="1"/>
</dbReference>
<evidence type="ECO:0000256" key="1">
    <source>
        <dbReference type="ARBA" id="ARBA00005417"/>
    </source>
</evidence>
<dbReference type="Pfam" id="PF00005">
    <property type="entry name" value="ABC_tran"/>
    <property type="match status" value="1"/>
</dbReference>
<evidence type="ECO:0000313" key="6">
    <source>
        <dbReference type="EMBL" id="OMD49463.1"/>
    </source>
</evidence>
<keyword evidence="7" id="KW-1185">Reference proteome</keyword>
<evidence type="ECO:0000259" key="5">
    <source>
        <dbReference type="PROSITE" id="PS50893"/>
    </source>
</evidence>
<keyword evidence="4 6" id="KW-0067">ATP-binding</keyword>
<sequence>MEFLKIENLCKVYGKGENQVTALDHVSLTIEKGEFTAIIGSSGSGKSTLLHIIGGVDVPTSGKVYLDGQDVYAQSNEKLAIFRRRQVGLIYQFHNLIPTLNVMENITLPILMDKRKVNEERLNDLLDLLGLKDRKMHLPNQLSGGQQQRVSIGRALMNAPAVMLADEPTGSLDSRNGHEIINLLKLSNQKYRQTLLIVTHDENIALQADRIIGISDGKVVRDERQVARS</sequence>
<dbReference type="InterPro" id="IPR017911">
    <property type="entry name" value="MacB-like_ATP-bd"/>
</dbReference>
<gene>
    <name evidence="6" type="ORF">BSK56_08915</name>
</gene>
<evidence type="ECO:0000256" key="2">
    <source>
        <dbReference type="ARBA" id="ARBA00022448"/>
    </source>
</evidence>
<dbReference type="PROSITE" id="PS50893">
    <property type="entry name" value="ABC_TRANSPORTER_2"/>
    <property type="match status" value="1"/>
</dbReference>
<feature type="domain" description="ABC transporter" evidence="5">
    <location>
        <begin position="4"/>
        <end position="229"/>
    </location>
</feature>
<dbReference type="GO" id="GO:0005524">
    <property type="term" value="F:ATP binding"/>
    <property type="evidence" value="ECO:0007669"/>
    <property type="project" value="UniProtKB-KW"/>
</dbReference>
<organism evidence="6 7">
    <name type="scientific">Paenibacillus borealis</name>
    <dbReference type="NCBI Taxonomy" id="160799"/>
    <lineage>
        <taxon>Bacteria</taxon>
        <taxon>Bacillati</taxon>
        <taxon>Bacillota</taxon>
        <taxon>Bacilli</taxon>
        <taxon>Bacillales</taxon>
        <taxon>Paenibacillaceae</taxon>
        <taxon>Paenibacillus</taxon>
    </lineage>
</organism>
<name>A0ABX3HJC6_PAEBO</name>
<dbReference type="Gene3D" id="3.40.50.300">
    <property type="entry name" value="P-loop containing nucleotide triphosphate hydrolases"/>
    <property type="match status" value="1"/>
</dbReference>
<proteinExistence type="inferred from homology"/>
<dbReference type="CDD" id="cd03255">
    <property type="entry name" value="ABC_MJ0796_LolCDE_FtsE"/>
    <property type="match status" value="1"/>
</dbReference>